<dbReference type="InterPro" id="IPR036928">
    <property type="entry name" value="AS_sf"/>
</dbReference>
<dbReference type="Gene3D" id="3.90.1300.10">
    <property type="entry name" value="Amidase signature (AS) domain"/>
    <property type="match status" value="1"/>
</dbReference>
<feature type="region of interest" description="Disordered" evidence="2">
    <location>
        <begin position="128"/>
        <end position="150"/>
    </location>
</feature>
<dbReference type="InterPro" id="IPR000120">
    <property type="entry name" value="Amidase"/>
</dbReference>
<accession>A0A1M7BX11</accession>
<dbReference type="GO" id="GO:0016740">
    <property type="term" value="F:transferase activity"/>
    <property type="evidence" value="ECO:0007669"/>
    <property type="project" value="UniProtKB-KW"/>
</dbReference>
<evidence type="ECO:0000313" key="5">
    <source>
        <dbReference type="Proteomes" id="UP000186002"/>
    </source>
</evidence>
<comment type="similarity">
    <text evidence="1">Belongs to the amidase family.</text>
</comment>
<dbReference type="Proteomes" id="UP000186002">
    <property type="component" value="Unassembled WGS sequence"/>
</dbReference>
<sequence length="430" mass="44982">MTETDKKPRSALETRKAIAEGKLTAVAATEELLDRVAALEPDVEAWVHINTKGALDAAAQLDRSTDKAPLHGVAFGVKDLFAVKDLPWRCGSPIWKDRTASFDAPVIALLRQAGGIVLGKTETTEFAGYKPSRTRNPAAPGRTPGGSSSGSAAAVACGMVPLAFGTQTSGSIIRPASFCGVVGFKPSFDTLETSGIAPLSRSLDTVGLFARDVPDIAFAMEALTGTSLQPGDASTPPVPLGVFRSAAWPYAEPALVTAWESFEERLASLQGPVPSPLPDDFTAALDPVLDLHVRLMALEAAEALAHESAIAPELLSEGLAQQLADGRATSAGQRREDRQHLNRLRAMAFNSLAPDAVWLTPSSCGPAPAFEAGTGNPAFNRTWSLLGLPCCSVPILSDAEGRPMGVQVVGAMGNDQGVLAAAHWLMQAFA</sequence>
<keyword evidence="5" id="KW-1185">Reference proteome</keyword>
<evidence type="ECO:0000259" key="3">
    <source>
        <dbReference type="Pfam" id="PF01425"/>
    </source>
</evidence>
<evidence type="ECO:0000313" key="4">
    <source>
        <dbReference type="EMBL" id="SHL59542.1"/>
    </source>
</evidence>
<evidence type="ECO:0000256" key="1">
    <source>
        <dbReference type="ARBA" id="ARBA00009199"/>
    </source>
</evidence>
<name>A0A1M7BX11_9HYPH</name>
<feature type="domain" description="Amidase" evidence="3">
    <location>
        <begin position="28"/>
        <end position="419"/>
    </location>
</feature>
<dbReference type="SUPFAM" id="SSF75304">
    <property type="entry name" value="Amidase signature (AS) enzymes"/>
    <property type="match status" value="1"/>
</dbReference>
<evidence type="ECO:0000256" key="2">
    <source>
        <dbReference type="SAM" id="MobiDB-lite"/>
    </source>
</evidence>
<dbReference type="AlphaFoldDB" id="A0A1M7BX11"/>
<gene>
    <name evidence="4" type="ORF">SAMN05444272_1005</name>
</gene>
<proteinExistence type="inferred from homology"/>
<dbReference type="PANTHER" id="PTHR11895">
    <property type="entry name" value="TRANSAMIDASE"/>
    <property type="match status" value="1"/>
</dbReference>
<dbReference type="EMBL" id="FRBW01000001">
    <property type="protein sequence ID" value="SHL59542.1"/>
    <property type="molecule type" value="Genomic_DNA"/>
</dbReference>
<dbReference type="STRING" id="735517.SAMN05444272_1005"/>
<reference evidence="4 5" key="1">
    <citation type="submission" date="2016-11" db="EMBL/GenBank/DDBJ databases">
        <authorList>
            <person name="Jaros S."/>
            <person name="Januszkiewicz K."/>
            <person name="Wedrychowicz H."/>
        </authorList>
    </citation>
    <scope>NUCLEOTIDE SEQUENCE [LARGE SCALE GENOMIC DNA]</scope>
    <source>
        <strain evidence="4 5">DSM 22153</strain>
    </source>
</reference>
<dbReference type="InterPro" id="IPR023631">
    <property type="entry name" value="Amidase_dom"/>
</dbReference>
<protein>
    <submittedName>
        <fullName evidence="4">Asp-tRNAAsn/Glu-tRNAGln amidotransferase A subunit</fullName>
    </submittedName>
</protein>
<organism evidence="4 5">
    <name type="scientific">Roseibium suaedae</name>
    <dbReference type="NCBI Taxonomy" id="735517"/>
    <lineage>
        <taxon>Bacteria</taxon>
        <taxon>Pseudomonadati</taxon>
        <taxon>Pseudomonadota</taxon>
        <taxon>Alphaproteobacteria</taxon>
        <taxon>Hyphomicrobiales</taxon>
        <taxon>Stappiaceae</taxon>
        <taxon>Roseibium</taxon>
    </lineage>
</organism>
<dbReference type="OrthoDB" id="9777859at2"/>
<dbReference type="PANTHER" id="PTHR11895:SF151">
    <property type="entry name" value="GLUTAMYL-TRNA(GLN) AMIDOTRANSFERASE SUBUNIT A"/>
    <property type="match status" value="1"/>
</dbReference>
<dbReference type="Pfam" id="PF01425">
    <property type="entry name" value="Amidase"/>
    <property type="match status" value="1"/>
</dbReference>
<dbReference type="RefSeq" id="WP_073009577.1">
    <property type="nucleotide sequence ID" value="NZ_FRBW01000001.1"/>
</dbReference>
<keyword evidence="4" id="KW-0808">Transferase</keyword>